<accession>A0A7J9JCD6</accession>
<evidence type="ECO:0000313" key="3">
    <source>
        <dbReference type="Proteomes" id="UP000593575"/>
    </source>
</evidence>
<dbReference type="Proteomes" id="UP000593575">
    <property type="component" value="Unassembled WGS sequence"/>
</dbReference>
<comment type="caution">
    <text evidence="2">The sequence shown here is derived from an EMBL/GenBank/DDBJ whole genome shotgun (WGS) entry which is preliminary data.</text>
</comment>
<evidence type="ECO:0000313" key="2">
    <source>
        <dbReference type="EMBL" id="MBA0832051.1"/>
    </source>
</evidence>
<organism evidence="2 3">
    <name type="scientific">Gossypium armourianum</name>
    <dbReference type="NCBI Taxonomy" id="34283"/>
    <lineage>
        <taxon>Eukaryota</taxon>
        <taxon>Viridiplantae</taxon>
        <taxon>Streptophyta</taxon>
        <taxon>Embryophyta</taxon>
        <taxon>Tracheophyta</taxon>
        <taxon>Spermatophyta</taxon>
        <taxon>Magnoliopsida</taxon>
        <taxon>eudicotyledons</taxon>
        <taxon>Gunneridae</taxon>
        <taxon>Pentapetalae</taxon>
        <taxon>rosids</taxon>
        <taxon>malvids</taxon>
        <taxon>Malvales</taxon>
        <taxon>Malvaceae</taxon>
        <taxon>Malvoideae</taxon>
        <taxon>Gossypium</taxon>
    </lineage>
</organism>
<reference evidence="2 3" key="1">
    <citation type="journal article" date="2019" name="Genome Biol. Evol.">
        <title>Insights into the evolution of the New World diploid cottons (Gossypium, subgenus Houzingenia) based on genome sequencing.</title>
        <authorList>
            <person name="Grover C.E."/>
            <person name="Arick M.A. 2nd"/>
            <person name="Thrash A."/>
            <person name="Conover J.L."/>
            <person name="Sanders W.S."/>
            <person name="Peterson D.G."/>
            <person name="Frelichowski J.E."/>
            <person name="Scheffler J.A."/>
            <person name="Scheffler B.E."/>
            <person name="Wendel J.F."/>
        </authorList>
    </citation>
    <scope>NUCLEOTIDE SEQUENCE [LARGE SCALE GENOMIC DNA]</scope>
    <source>
        <strain evidence="2">6</strain>
        <tissue evidence="2">Leaf</tissue>
    </source>
</reference>
<dbReference type="AlphaFoldDB" id="A0A7J9JCD6"/>
<dbReference type="EMBL" id="JABFAE010000007">
    <property type="protein sequence ID" value="MBA0832051.1"/>
    <property type="molecule type" value="Genomic_DNA"/>
</dbReference>
<protein>
    <submittedName>
        <fullName evidence="2">Uncharacterized protein</fullName>
    </submittedName>
</protein>
<sequence>MNWSWTSRDSGKSFAHPILKRRKKRP</sequence>
<feature type="region of interest" description="Disordered" evidence="1">
    <location>
        <begin position="1"/>
        <end position="26"/>
    </location>
</feature>
<proteinExistence type="predicted"/>
<name>A0A7J9JCD6_9ROSI</name>
<keyword evidence="3" id="KW-1185">Reference proteome</keyword>
<gene>
    <name evidence="2" type="ORF">Goarm_016464</name>
</gene>
<evidence type="ECO:0000256" key="1">
    <source>
        <dbReference type="SAM" id="MobiDB-lite"/>
    </source>
</evidence>